<keyword evidence="2" id="KW-0472">Membrane</keyword>
<keyword evidence="1" id="KW-1278">Translocase</keyword>
<evidence type="ECO:0008006" key="5">
    <source>
        <dbReference type="Google" id="ProtNLM"/>
    </source>
</evidence>
<protein>
    <recommendedName>
        <fullName evidence="5">Cation-transporting P-type ATPase C-terminal domain-containing protein</fullName>
    </recommendedName>
</protein>
<keyword evidence="2" id="KW-0812">Transmembrane</keyword>
<dbReference type="GO" id="GO:0055070">
    <property type="term" value="P:copper ion homeostasis"/>
    <property type="evidence" value="ECO:0007669"/>
    <property type="project" value="TreeGrafter"/>
</dbReference>
<feature type="transmembrane region" description="Helical" evidence="2">
    <location>
        <begin position="145"/>
        <end position="163"/>
    </location>
</feature>
<dbReference type="PRINTS" id="PR00119">
    <property type="entry name" value="CATATPASE"/>
</dbReference>
<dbReference type="OrthoDB" id="432719at2759"/>
<keyword evidence="2" id="KW-1133">Transmembrane helix</keyword>
<dbReference type="GO" id="GO:0005524">
    <property type="term" value="F:ATP binding"/>
    <property type="evidence" value="ECO:0007669"/>
    <property type="project" value="InterPro"/>
</dbReference>
<dbReference type="NCBIfam" id="TIGR01494">
    <property type="entry name" value="ATPase_P-type"/>
    <property type="match status" value="1"/>
</dbReference>
<evidence type="ECO:0000256" key="1">
    <source>
        <dbReference type="ARBA" id="ARBA00022967"/>
    </source>
</evidence>
<proteinExistence type="predicted"/>
<dbReference type="EMBL" id="MTQA01000156">
    <property type="protein sequence ID" value="PNP76211.1"/>
    <property type="molecule type" value="Genomic_DNA"/>
</dbReference>
<comment type="caution">
    <text evidence="3">The sequence shown here is derived from an EMBL/GenBank/DDBJ whole genome shotgun (WGS) entry which is preliminary data.</text>
</comment>
<dbReference type="Proteomes" id="UP000236664">
    <property type="component" value="Unassembled WGS sequence"/>
</dbReference>
<dbReference type="GO" id="GO:0016887">
    <property type="term" value="F:ATP hydrolysis activity"/>
    <property type="evidence" value="ECO:0007669"/>
    <property type="project" value="InterPro"/>
</dbReference>
<dbReference type="Pfam" id="PF00702">
    <property type="entry name" value="Hydrolase"/>
    <property type="match status" value="1"/>
</dbReference>
<evidence type="ECO:0000256" key="2">
    <source>
        <dbReference type="SAM" id="Phobius"/>
    </source>
</evidence>
<feature type="transmembrane region" description="Helical" evidence="2">
    <location>
        <begin position="175"/>
        <end position="194"/>
    </location>
</feature>
<name>A0A2K0W1Q7_GIBNY</name>
<dbReference type="AlphaFoldDB" id="A0A2K0W1Q7"/>
<dbReference type="InterPro" id="IPR001757">
    <property type="entry name" value="P_typ_ATPase"/>
</dbReference>
<organism evidence="3 4">
    <name type="scientific">Gibberella nygamai</name>
    <name type="common">Bean root rot disease fungus</name>
    <name type="synonym">Fusarium nygamai</name>
    <dbReference type="NCBI Taxonomy" id="42673"/>
    <lineage>
        <taxon>Eukaryota</taxon>
        <taxon>Fungi</taxon>
        <taxon>Dikarya</taxon>
        <taxon>Ascomycota</taxon>
        <taxon>Pezizomycotina</taxon>
        <taxon>Sordariomycetes</taxon>
        <taxon>Hypocreomycetidae</taxon>
        <taxon>Hypocreales</taxon>
        <taxon>Nectriaceae</taxon>
        <taxon>Fusarium</taxon>
        <taxon>Fusarium fujikuroi species complex</taxon>
    </lineage>
</organism>
<evidence type="ECO:0000313" key="4">
    <source>
        <dbReference type="Proteomes" id="UP000236664"/>
    </source>
</evidence>
<dbReference type="PANTHER" id="PTHR43520:SF8">
    <property type="entry name" value="P-TYPE CU(+) TRANSPORTER"/>
    <property type="match status" value="1"/>
</dbReference>
<dbReference type="STRING" id="42673.A0A2K0W1Q7"/>
<reference evidence="3 4" key="1">
    <citation type="submission" date="2017-06" db="EMBL/GenBank/DDBJ databases">
        <title>Genome of Fusarium nygamai isolate CS10214.</title>
        <authorList>
            <person name="Gardiner D.M."/>
            <person name="Obanor F."/>
            <person name="Kazan K."/>
        </authorList>
    </citation>
    <scope>NUCLEOTIDE SEQUENCE [LARGE SCALE GENOMIC DNA]</scope>
    <source>
        <strain evidence="3 4">CS10214</strain>
    </source>
</reference>
<accession>A0A2K0W1Q7</accession>
<dbReference type="PANTHER" id="PTHR43520">
    <property type="entry name" value="ATP7, ISOFORM B"/>
    <property type="match status" value="1"/>
</dbReference>
<dbReference type="GO" id="GO:0043682">
    <property type="term" value="F:P-type divalent copper transporter activity"/>
    <property type="evidence" value="ECO:0007669"/>
    <property type="project" value="TreeGrafter"/>
</dbReference>
<dbReference type="Gene3D" id="3.40.50.1000">
    <property type="entry name" value="HAD superfamily/HAD-like"/>
    <property type="match status" value="1"/>
</dbReference>
<dbReference type="InterPro" id="IPR036412">
    <property type="entry name" value="HAD-like_sf"/>
</dbReference>
<dbReference type="SUPFAM" id="SSF56784">
    <property type="entry name" value="HAD-like"/>
    <property type="match status" value="1"/>
</dbReference>
<dbReference type="InterPro" id="IPR023214">
    <property type="entry name" value="HAD_sf"/>
</dbReference>
<evidence type="ECO:0000313" key="3">
    <source>
        <dbReference type="EMBL" id="PNP76211.1"/>
    </source>
</evidence>
<keyword evidence="4" id="KW-1185">Reference proteome</keyword>
<dbReference type="GO" id="GO:0005507">
    <property type="term" value="F:copper ion binding"/>
    <property type="evidence" value="ECO:0007669"/>
    <property type="project" value="TreeGrafter"/>
</dbReference>
<sequence length="195" mass="20134">MTLEDIIRPDACGTVERLREMGLDISMITGDNRFEATRVSSALGIPQQSVVSEALPWDKETAIRKIQNSGGMVAMIGDGANDLAAQSAADVSIAGCAGGDASGLGAALALASAADVTLFSGTDLKGLCELVRIAKRIVRQARINLIWALAYNSAGLLATIGVLEPPGTRLEVSTTGMMMAMSSASVLLLSQLLVG</sequence>
<gene>
    <name evidence="3" type="ORF">FNYG_10500</name>
</gene>
<dbReference type="GO" id="GO:0016020">
    <property type="term" value="C:membrane"/>
    <property type="evidence" value="ECO:0007669"/>
    <property type="project" value="InterPro"/>
</dbReference>